<evidence type="ECO:0000313" key="1">
    <source>
        <dbReference type="EMBL" id="NGY65376.1"/>
    </source>
</evidence>
<dbReference type="CDD" id="cd07064">
    <property type="entry name" value="AlkD_like_1"/>
    <property type="match status" value="1"/>
</dbReference>
<evidence type="ECO:0000313" key="2">
    <source>
        <dbReference type="Proteomes" id="UP000481360"/>
    </source>
</evidence>
<dbReference type="Pfam" id="PF08713">
    <property type="entry name" value="DNA_alkylation"/>
    <property type="match status" value="1"/>
</dbReference>
<dbReference type="InterPro" id="IPR016024">
    <property type="entry name" value="ARM-type_fold"/>
</dbReference>
<dbReference type="EMBL" id="JAAMPJ010000016">
    <property type="protein sequence ID" value="NGY65376.1"/>
    <property type="molecule type" value="Genomic_DNA"/>
</dbReference>
<dbReference type="PANTHER" id="PTHR34070">
    <property type="entry name" value="ARMADILLO-TYPE FOLD"/>
    <property type="match status" value="1"/>
</dbReference>
<gene>
    <name evidence="1" type="ORF">G7043_41435</name>
</gene>
<name>A0A7C9W0P0_9PSEU</name>
<dbReference type="Proteomes" id="UP000481360">
    <property type="component" value="Unassembled WGS sequence"/>
</dbReference>
<dbReference type="AlphaFoldDB" id="A0A7C9W0P0"/>
<organism evidence="1 2">
    <name type="scientific">Lentzea alba</name>
    <dbReference type="NCBI Taxonomy" id="2714351"/>
    <lineage>
        <taxon>Bacteria</taxon>
        <taxon>Bacillati</taxon>
        <taxon>Actinomycetota</taxon>
        <taxon>Actinomycetes</taxon>
        <taxon>Pseudonocardiales</taxon>
        <taxon>Pseudonocardiaceae</taxon>
        <taxon>Lentzea</taxon>
    </lineage>
</organism>
<dbReference type="InterPro" id="IPR014825">
    <property type="entry name" value="DNA_alkylation"/>
</dbReference>
<dbReference type="PANTHER" id="PTHR34070:SF1">
    <property type="entry name" value="DNA ALKYLATION REPAIR PROTEIN"/>
    <property type="match status" value="1"/>
</dbReference>
<dbReference type="Gene3D" id="1.25.10.90">
    <property type="match status" value="1"/>
</dbReference>
<comment type="caution">
    <text evidence="1">The sequence shown here is derived from an EMBL/GenBank/DDBJ whole genome shotgun (WGS) entry which is preliminary data.</text>
</comment>
<proteinExistence type="predicted"/>
<reference evidence="1 2" key="1">
    <citation type="submission" date="2020-03" db="EMBL/GenBank/DDBJ databases">
        <title>Isolation and identification of active actinomycetes.</title>
        <authorList>
            <person name="Sun X."/>
        </authorList>
    </citation>
    <scope>NUCLEOTIDE SEQUENCE [LARGE SCALE GENOMIC DNA]</scope>
    <source>
        <strain evidence="1 2">NEAU-D13</strain>
    </source>
</reference>
<keyword evidence="2" id="KW-1185">Reference proteome</keyword>
<dbReference type="SUPFAM" id="SSF48371">
    <property type="entry name" value="ARM repeat"/>
    <property type="match status" value="1"/>
</dbReference>
<accession>A0A7C9W0P0</accession>
<sequence>MFCVFVSTFAVDGPSISTAYSFCLYRARVTLEVSLIQAVRTGLEERADPAKALEMQAYMKSDMPFRGVQKPGRVALLRSLPRIDDRDEWFDTVQTLWREATYREERYVALSLSGDKRFQSVQLMPWFDEMIVTGAWWDFVDEIASKLVGPLLRSSPEVIRPQLLEWSTDEDRWRRRTSIICQLGAKGATDVDLLTACVDANVDDPDFFLRKGIGWALREFAKTEPGWVRAFVEARPGLSPLSRREALKHL</sequence>
<protein>
    <submittedName>
        <fullName evidence="1">DNA alkylation repair protein</fullName>
    </submittedName>
</protein>